<dbReference type="PANTHER" id="PTHR12992:SF11">
    <property type="entry name" value="MITOCHONDRIAL COENZYME A DIPHOSPHATASE NUDT8"/>
    <property type="match status" value="1"/>
</dbReference>
<reference evidence="8 9" key="1">
    <citation type="journal article" date="2010" name="J. Bacteriol.">
        <title>Genome sequences of Oceanicola granulosus HTCC2516(T) and Oceanicola batsensis HTCC2597(TDelta).</title>
        <authorList>
            <person name="Thrash J.C."/>
            <person name="Cho J.C."/>
            <person name="Vergin K.L."/>
            <person name="Giovannoni S.J."/>
        </authorList>
    </citation>
    <scope>NUCLEOTIDE SEQUENCE [LARGE SCALE GENOMIC DNA]</scope>
    <source>
        <strain evidence="9">ATCC BAA-863 / DSM 15984 / KCTC 12145 / HTCC2597</strain>
    </source>
</reference>
<dbReference type="SUPFAM" id="SSF55811">
    <property type="entry name" value="Nudix"/>
    <property type="match status" value="1"/>
</dbReference>
<organism evidence="8 9">
    <name type="scientific">Pseudooceanicola batsensis (strain ATCC BAA-863 / DSM 15984 / KCTC 12145 / HTCC2597)</name>
    <name type="common">Oceanicola batsensis</name>
    <dbReference type="NCBI Taxonomy" id="252305"/>
    <lineage>
        <taxon>Bacteria</taxon>
        <taxon>Pseudomonadati</taxon>
        <taxon>Pseudomonadota</taxon>
        <taxon>Alphaproteobacteria</taxon>
        <taxon>Rhodobacterales</taxon>
        <taxon>Paracoccaceae</taxon>
        <taxon>Pseudooceanicola</taxon>
    </lineage>
</organism>
<protein>
    <submittedName>
        <fullName evidence="8">Hydrolase, NUDIX family protein</fullName>
    </submittedName>
</protein>
<dbReference type="eggNOG" id="COG0494">
    <property type="taxonomic scope" value="Bacteria"/>
</dbReference>
<comment type="cofactor">
    <cofactor evidence="1">
        <name>Mn(2+)</name>
        <dbReference type="ChEBI" id="CHEBI:29035"/>
    </cofactor>
</comment>
<dbReference type="InterPro" id="IPR045121">
    <property type="entry name" value="CoAse"/>
</dbReference>
<keyword evidence="4 8" id="KW-0378">Hydrolase</keyword>
<evidence type="ECO:0000256" key="3">
    <source>
        <dbReference type="ARBA" id="ARBA00022723"/>
    </source>
</evidence>
<evidence type="ECO:0000256" key="1">
    <source>
        <dbReference type="ARBA" id="ARBA00001936"/>
    </source>
</evidence>
<dbReference type="PROSITE" id="PS51462">
    <property type="entry name" value="NUDIX"/>
    <property type="match status" value="1"/>
</dbReference>
<gene>
    <name evidence="8" type="ORF">OB2597_12331</name>
</gene>
<dbReference type="AlphaFoldDB" id="A3TWN6"/>
<dbReference type="Gene3D" id="3.90.79.10">
    <property type="entry name" value="Nucleoside Triphosphate Pyrophosphohydrolase"/>
    <property type="match status" value="1"/>
</dbReference>
<sequence>MKAEPASFDRIREALARPGDGSSDFDLNGGAFDTPTKTLRPAGVLVPLIARDGMLNVILTKRTSHLKHHPGQIAFPGGKVEPTDADVTAAALRESQEEIGLPPELVEVVGYLPPHETVSVFSMTPVVARVTRDFDKVPEPGEVEDVFEVPLAHLLDPENYRVQGRRWMGSTRYYFVVPYGPYYIWGATARICRVLADRLA</sequence>
<dbReference type="Pfam" id="PF00293">
    <property type="entry name" value="NUDIX"/>
    <property type="match status" value="1"/>
</dbReference>
<evidence type="ECO:0000256" key="6">
    <source>
        <dbReference type="ARBA" id="ARBA00023211"/>
    </source>
</evidence>
<keyword evidence="6" id="KW-0464">Manganese</keyword>
<dbReference type="HOGENOM" id="CLU_040940_5_1_5"/>
<dbReference type="STRING" id="252305.OB2597_12331"/>
<keyword evidence="5" id="KW-0460">Magnesium</keyword>
<comment type="caution">
    <text evidence="8">The sequence shown here is derived from an EMBL/GenBank/DDBJ whole genome shotgun (WGS) entry which is preliminary data.</text>
</comment>
<evidence type="ECO:0000256" key="2">
    <source>
        <dbReference type="ARBA" id="ARBA00001946"/>
    </source>
</evidence>
<feature type="domain" description="Nudix hydrolase" evidence="7">
    <location>
        <begin position="39"/>
        <end position="170"/>
    </location>
</feature>
<dbReference type="PANTHER" id="PTHR12992">
    <property type="entry name" value="NUDIX HYDROLASE"/>
    <property type="match status" value="1"/>
</dbReference>
<dbReference type="InterPro" id="IPR000086">
    <property type="entry name" value="NUDIX_hydrolase_dom"/>
</dbReference>
<name>A3TWN6_PSEBH</name>
<dbReference type="EMBL" id="AAMO01000003">
    <property type="protein sequence ID" value="EAQ04032.1"/>
    <property type="molecule type" value="Genomic_DNA"/>
</dbReference>
<proteinExistence type="predicted"/>
<evidence type="ECO:0000313" key="9">
    <source>
        <dbReference type="Proteomes" id="UP000004318"/>
    </source>
</evidence>
<comment type="cofactor">
    <cofactor evidence="2">
        <name>Mg(2+)</name>
        <dbReference type="ChEBI" id="CHEBI:18420"/>
    </cofactor>
</comment>
<dbReference type="GO" id="GO:0046872">
    <property type="term" value="F:metal ion binding"/>
    <property type="evidence" value="ECO:0007669"/>
    <property type="project" value="UniProtKB-KW"/>
</dbReference>
<dbReference type="GO" id="GO:0010945">
    <property type="term" value="F:coenzyme A diphosphatase activity"/>
    <property type="evidence" value="ECO:0007669"/>
    <property type="project" value="InterPro"/>
</dbReference>
<dbReference type="Proteomes" id="UP000004318">
    <property type="component" value="Unassembled WGS sequence"/>
</dbReference>
<evidence type="ECO:0000256" key="5">
    <source>
        <dbReference type="ARBA" id="ARBA00022842"/>
    </source>
</evidence>
<keyword evidence="3" id="KW-0479">Metal-binding</keyword>
<dbReference type="InterPro" id="IPR015797">
    <property type="entry name" value="NUDIX_hydrolase-like_dom_sf"/>
</dbReference>
<evidence type="ECO:0000259" key="7">
    <source>
        <dbReference type="PROSITE" id="PS51462"/>
    </source>
</evidence>
<evidence type="ECO:0000256" key="4">
    <source>
        <dbReference type="ARBA" id="ARBA00022801"/>
    </source>
</evidence>
<dbReference type="NCBIfam" id="NF007980">
    <property type="entry name" value="PRK10707.1"/>
    <property type="match status" value="1"/>
</dbReference>
<dbReference type="CDD" id="cd03426">
    <property type="entry name" value="NUDIX_CoAse_Nudt7"/>
    <property type="match status" value="1"/>
</dbReference>
<keyword evidence="9" id="KW-1185">Reference proteome</keyword>
<evidence type="ECO:0000313" key="8">
    <source>
        <dbReference type="EMBL" id="EAQ04032.1"/>
    </source>
</evidence>
<accession>A3TWN6</accession>